<comment type="similarity">
    <text evidence="2 11">Belongs to the eukaryotic ribosomal protein eL37 family.</text>
</comment>
<protein>
    <recommendedName>
        <fullName evidence="10 11">Large ribosomal subunit protein eL37</fullName>
    </recommendedName>
</protein>
<evidence type="ECO:0000313" key="12">
    <source>
        <dbReference type="EMBL" id="KPQ42286.1"/>
    </source>
</evidence>
<evidence type="ECO:0000256" key="10">
    <source>
        <dbReference type="ARBA" id="ARBA00035225"/>
    </source>
</evidence>
<feature type="binding site" evidence="11">
    <location>
        <position position="22"/>
    </location>
    <ligand>
        <name>Zn(2+)</name>
        <dbReference type="ChEBI" id="CHEBI:29105"/>
    </ligand>
</feature>
<gene>
    <name evidence="11 12" type="primary">rpl37e</name>
    <name evidence="12" type="ORF">MPEBLZ_03170</name>
</gene>
<dbReference type="GO" id="GO:0006412">
    <property type="term" value="P:translation"/>
    <property type="evidence" value="ECO:0007669"/>
    <property type="project" value="UniProtKB-UniRule"/>
</dbReference>
<comment type="cofactor">
    <cofactor evidence="11">
        <name>Zn(2+)</name>
        <dbReference type="ChEBI" id="CHEBI:29105"/>
    </cofactor>
    <text evidence="11">Binds 1 zinc ion per subunit.</text>
</comment>
<evidence type="ECO:0000256" key="11">
    <source>
        <dbReference type="HAMAP-Rule" id="MF_00547"/>
    </source>
</evidence>
<keyword evidence="8 11" id="KW-0689">Ribosomal protein</keyword>
<accession>A0A0P8CHR5</accession>
<keyword evidence="4 11" id="KW-0699">rRNA-binding</keyword>
<keyword evidence="3 11" id="KW-0479">Metal-binding</keyword>
<dbReference type="AlphaFoldDB" id="A0A0P8CHR5"/>
<dbReference type="HAMAP" id="MF_00547">
    <property type="entry name" value="Ribosomal_eL37"/>
    <property type="match status" value="1"/>
</dbReference>
<dbReference type="GO" id="GO:0019843">
    <property type="term" value="F:rRNA binding"/>
    <property type="evidence" value="ECO:0007669"/>
    <property type="project" value="UniProtKB-KW"/>
</dbReference>
<dbReference type="GO" id="GO:0003735">
    <property type="term" value="F:structural constituent of ribosome"/>
    <property type="evidence" value="ECO:0007669"/>
    <property type="project" value="InterPro"/>
</dbReference>
<reference evidence="12 13" key="1">
    <citation type="submission" date="2015-09" db="EMBL/GenBank/DDBJ databases">
        <title>A metagenomics-based metabolic model of nitrate-dependent anaerobic oxidation of methane by Methanoperedens-like archaea.</title>
        <authorList>
            <person name="Arshad A."/>
            <person name="Speth D.R."/>
            <person name="De Graaf R.M."/>
            <person name="Op Den Camp H.J."/>
            <person name="Jetten M.S."/>
            <person name="Welte C.U."/>
        </authorList>
    </citation>
    <scope>NUCLEOTIDE SEQUENCE [LARGE SCALE GENOMIC DNA]</scope>
</reference>
<keyword evidence="6 11" id="KW-0862">Zinc</keyword>
<evidence type="ECO:0000256" key="1">
    <source>
        <dbReference type="ARBA" id="ARBA00003058"/>
    </source>
</evidence>
<dbReference type="Proteomes" id="UP000050360">
    <property type="component" value="Unassembled WGS sequence"/>
</dbReference>
<dbReference type="FunFam" id="2.20.25.30:FF:000003">
    <property type="entry name" value="50S ribosomal protein L37e"/>
    <property type="match status" value="1"/>
</dbReference>
<evidence type="ECO:0000256" key="6">
    <source>
        <dbReference type="ARBA" id="ARBA00022833"/>
    </source>
</evidence>
<dbReference type="Pfam" id="PF01907">
    <property type="entry name" value="Ribosomal_L37e"/>
    <property type="match status" value="1"/>
</dbReference>
<feature type="binding site" evidence="11">
    <location>
        <position position="34"/>
    </location>
    <ligand>
        <name>Zn(2+)</name>
        <dbReference type="ChEBI" id="CHEBI:29105"/>
    </ligand>
</feature>
<proteinExistence type="inferred from homology"/>
<evidence type="ECO:0000256" key="5">
    <source>
        <dbReference type="ARBA" id="ARBA00022771"/>
    </source>
</evidence>
<comment type="function">
    <text evidence="1 11">Binds to the 23S rRNA.</text>
</comment>
<evidence type="ECO:0000256" key="9">
    <source>
        <dbReference type="ARBA" id="ARBA00023274"/>
    </source>
</evidence>
<evidence type="ECO:0000256" key="2">
    <source>
        <dbReference type="ARBA" id="ARBA00009805"/>
    </source>
</evidence>
<evidence type="ECO:0000313" key="13">
    <source>
        <dbReference type="Proteomes" id="UP000050360"/>
    </source>
</evidence>
<evidence type="ECO:0000256" key="7">
    <source>
        <dbReference type="ARBA" id="ARBA00022884"/>
    </source>
</evidence>
<keyword evidence="5 11" id="KW-0863">Zinc-finger</keyword>
<dbReference type="SUPFAM" id="SSF57829">
    <property type="entry name" value="Zn-binding ribosomal proteins"/>
    <property type="match status" value="1"/>
</dbReference>
<name>A0A0P8CHR5_9EURY</name>
<organism evidence="12 13">
    <name type="scientific">Candidatus Methanoperedens nitratireducens</name>
    <dbReference type="NCBI Taxonomy" id="1392998"/>
    <lineage>
        <taxon>Archaea</taxon>
        <taxon>Methanobacteriati</taxon>
        <taxon>Methanobacteriota</taxon>
        <taxon>Stenosarchaea group</taxon>
        <taxon>Methanomicrobia</taxon>
        <taxon>Methanosarcinales</taxon>
        <taxon>ANME-2 cluster</taxon>
        <taxon>Candidatus Methanoperedentaceae</taxon>
        <taxon>Candidatus Methanoperedens</taxon>
    </lineage>
</organism>
<dbReference type="GO" id="GO:1990904">
    <property type="term" value="C:ribonucleoprotein complex"/>
    <property type="evidence" value="ECO:0007669"/>
    <property type="project" value="UniProtKB-KW"/>
</dbReference>
<dbReference type="GO" id="GO:0008270">
    <property type="term" value="F:zinc ion binding"/>
    <property type="evidence" value="ECO:0007669"/>
    <property type="project" value="UniProtKB-UniRule"/>
</dbReference>
<dbReference type="Gene3D" id="2.20.25.30">
    <property type="match status" value="1"/>
</dbReference>
<keyword evidence="9 11" id="KW-0687">Ribonucleoprotein</keyword>
<dbReference type="InterPro" id="IPR011332">
    <property type="entry name" value="Ribosomal_zn-bd"/>
</dbReference>
<feature type="binding site" evidence="11">
    <location>
        <position position="37"/>
    </location>
    <ligand>
        <name>Zn(2+)</name>
        <dbReference type="ChEBI" id="CHEBI:29105"/>
    </ligand>
</feature>
<keyword evidence="7 11" id="KW-0694">RNA-binding</keyword>
<comment type="caution">
    <text evidence="12">The sequence shown here is derived from an EMBL/GenBank/DDBJ whole genome shotgun (WGS) entry which is preliminary data.</text>
</comment>
<sequence length="56" mass="6348">MSKGTPSFGKNQKKTHVICRRCGKASMNTHTKMCASCGFGKTTHMRSYKWQEKCGY</sequence>
<dbReference type="InterPro" id="IPR011331">
    <property type="entry name" value="Ribosomal_eL37/eL43"/>
</dbReference>
<feature type="binding site" evidence="11">
    <location>
        <position position="19"/>
    </location>
    <ligand>
        <name>Zn(2+)</name>
        <dbReference type="ChEBI" id="CHEBI:29105"/>
    </ligand>
</feature>
<dbReference type="InterPro" id="IPR001569">
    <property type="entry name" value="Ribosomal_eL37"/>
</dbReference>
<dbReference type="EMBL" id="LKCM01000245">
    <property type="protein sequence ID" value="KPQ42286.1"/>
    <property type="molecule type" value="Genomic_DNA"/>
</dbReference>
<evidence type="ECO:0000256" key="8">
    <source>
        <dbReference type="ARBA" id="ARBA00022980"/>
    </source>
</evidence>
<evidence type="ECO:0000256" key="3">
    <source>
        <dbReference type="ARBA" id="ARBA00022723"/>
    </source>
</evidence>
<dbReference type="NCBIfam" id="NF003214">
    <property type="entry name" value="PRK04179.1"/>
    <property type="match status" value="1"/>
</dbReference>
<evidence type="ECO:0000256" key="4">
    <source>
        <dbReference type="ARBA" id="ARBA00022730"/>
    </source>
</evidence>
<dbReference type="GO" id="GO:0005840">
    <property type="term" value="C:ribosome"/>
    <property type="evidence" value="ECO:0007669"/>
    <property type="project" value="UniProtKB-KW"/>
</dbReference>
<feature type="zinc finger region" description="C4-type" evidence="11">
    <location>
        <begin position="19"/>
        <end position="37"/>
    </location>
</feature>